<protein>
    <recommendedName>
        <fullName evidence="5">Citrate synthase</fullName>
    </recommendedName>
</protein>
<dbReference type="GO" id="GO:0036440">
    <property type="term" value="F:citrate synthase activity"/>
    <property type="evidence" value="ECO:0007669"/>
    <property type="project" value="UniProtKB-EC"/>
</dbReference>
<dbReference type="SUPFAM" id="SSF48256">
    <property type="entry name" value="Citrate synthase"/>
    <property type="match status" value="1"/>
</dbReference>
<dbReference type="EMBL" id="CP014873">
    <property type="protein sequence ID" value="ANK62943.1"/>
    <property type="molecule type" value="Genomic_DNA"/>
</dbReference>
<evidence type="ECO:0000313" key="8">
    <source>
        <dbReference type="Proteomes" id="UP000078582"/>
    </source>
</evidence>
<dbReference type="KEGG" id="lbt:AYR52_04085"/>
<evidence type="ECO:0000256" key="3">
    <source>
        <dbReference type="ARBA" id="ARBA00022679"/>
    </source>
</evidence>
<dbReference type="InterPro" id="IPR002020">
    <property type="entry name" value="Citrate_synthase"/>
</dbReference>
<dbReference type="GeneID" id="42982456"/>
<name>A0A192H3W4_9LACO</name>
<dbReference type="Gene3D" id="1.10.230.10">
    <property type="entry name" value="Cytochrome P450-Terp, domain 2"/>
    <property type="match status" value="1"/>
</dbReference>
<proteinExistence type="inferred from homology"/>
<reference evidence="7 8" key="1">
    <citation type="submission" date="2016-03" db="EMBL/GenBank/DDBJ databases">
        <title>Pediococcus and Lactobacillus from brewery environment - whole genome sequencing and assembly.</title>
        <authorList>
            <person name="Behr J."/>
            <person name="Geissler A.J."/>
            <person name="Vogel R.F."/>
        </authorList>
    </citation>
    <scope>NUCLEOTIDE SEQUENCE [LARGE SCALE GENOMIC DNA]</scope>
    <source>
        <strain evidence="7 8">TMW 1.1989</strain>
    </source>
</reference>
<accession>A0A192H3W4</accession>
<dbReference type="Gene3D" id="1.10.580.10">
    <property type="entry name" value="Citrate Synthase, domain 1"/>
    <property type="match status" value="1"/>
</dbReference>
<comment type="similarity">
    <text evidence="2 5 6">Belongs to the citrate synthase family.</text>
</comment>
<dbReference type="PANTHER" id="PTHR11739:SF4">
    <property type="entry name" value="CITRATE SYNTHASE, PEROXISOMAL"/>
    <property type="match status" value="1"/>
</dbReference>
<evidence type="ECO:0000256" key="6">
    <source>
        <dbReference type="RuleBase" id="RU003406"/>
    </source>
</evidence>
<dbReference type="GO" id="GO:0006099">
    <property type="term" value="P:tricarboxylic acid cycle"/>
    <property type="evidence" value="ECO:0007669"/>
    <property type="project" value="UniProtKB-UniPathway"/>
</dbReference>
<dbReference type="STRING" id="375175.AYR53_09325"/>
<dbReference type="OrthoDB" id="9800864at2"/>
<evidence type="ECO:0000256" key="2">
    <source>
        <dbReference type="ARBA" id="ARBA00010566"/>
    </source>
</evidence>
<dbReference type="InterPro" id="IPR019810">
    <property type="entry name" value="Citrate_synthase_AS"/>
</dbReference>
<dbReference type="InterPro" id="IPR036969">
    <property type="entry name" value="Citrate_synthase_sf"/>
</dbReference>
<evidence type="ECO:0000256" key="4">
    <source>
        <dbReference type="ARBA" id="ARBA00049288"/>
    </source>
</evidence>
<keyword evidence="8" id="KW-1185">Reference proteome</keyword>
<evidence type="ECO:0000256" key="1">
    <source>
        <dbReference type="ARBA" id="ARBA00005163"/>
    </source>
</evidence>
<dbReference type="UniPathway" id="UPA00223"/>
<evidence type="ECO:0000313" key="7">
    <source>
        <dbReference type="EMBL" id="ANK62943.1"/>
    </source>
</evidence>
<dbReference type="Proteomes" id="UP000078582">
    <property type="component" value="Chromosome"/>
</dbReference>
<dbReference type="PIRSF" id="PIRSF001369">
    <property type="entry name" value="Citrate_synth"/>
    <property type="match status" value="1"/>
</dbReference>
<dbReference type="InterPro" id="IPR016143">
    <property type="entry name" value="Citrate_synth-like_sm_a-sub"/>
</dbReference>
<organism evidence="7 8">
    <name type="scientific">Loigolactobacillus backii</name>
    <dbReference type="NCBI Taxonomy" id="375175"/>
    <lineage>
        <taxon>Bacteria</taxon>
        <taxon>Bacillati</taxon>
        <taxon>Bacillota</taxon>
        <taxon>Bacilli</taxon>
        <taxon>Lactobacillales</taxon>
        <taxon>Lactobacillaceae</taxon>
        <taxon>Loigolactobacillus</taxon>
    </lineage>
</organism>
<dbReference type="PROSITE" id="PS00480">
    <property type="entry name" value="CITRATE_SYNTHASE"/>
    <property type="match status" value="1"/>
</dbReference>
<dbReference type="InterPro" id="IPR024176">
    <property type="entry name" value="Citrate_synthase_bac-typ"/>
</dbReference>
<dbReference type="GO" id="GO:0005975">
    <property type="term" value="P:carbohydrate metabolic process"/>
    <property type="evidence" value="ECO:0007669"/>
    <property type="project" value="TreeGrafter"/>
</dbReference>
<dbReference type="InterPro" id="IPR016142">
    <property type="entry name" value="Citrate_synth-like_lrg_a-sub"/>
</dbReference>
<dbReference type="PRINTS" id="PR00143">
    <property type="entry name" value="CITRTSNTHASE"/>
</dbReference>
<dbReference type="Pfam" id="PF00285">
    <property type="entry name" value="Citrate_synt"/>
    <property type="match status" value="1"/>
</dbReference>
<comment type="catalytic activity">
    <reaction evidence="4">
        <text>oxaloacetate + acetyl-CoA + H2O = citrate + CoA + H(+)</text>
        <dbReference type="Rhea" id="RHEA:16845"/>
        <dbReference type="ChEBI" id="CHEBI:15377"/>
        <dbReference type="ChEBI" id="CHEBI:15378"/>
        <dbReference type="ChEBI" id="CHEBI:16452"/>
        <dbReference type="ChEBI" id="CHEBI:16947"/>
        <dbReference type="ChEBI" id="CHEBI:57287"/>
        <dbReference type="ChEBI" id="CHEBI:57288"/>
        <dbReference type="EC" id="2.3.3.16"/>
    </reaction>
</comment>
<keyword evidence="3 5" id="KW-0808">Transferase</keyword>
<dbReference type="RefSeq" id="WP_068224204.1">
    <property type="nucleotide sequence ID" value="NZ_CP014623.1"/>
</dbReference>
<dbReference type="PANTHER" id="PTHR11739">
    <property type="entry name" value="CITRATE SYNTHASE"/>
    <property type="match status" value="1"/>
</dbReference>
<gene>
    <name evidence="7" type="ORF">AYR53_09325</name>
</gene>
<comment type="pathway">
    <text evidence="1">Carbohydrate metabolism; tricarboxylic acid cycle.</text>
</comment>
<sequence length="366" mass="41324">MTNGLTGIVAGQTSISSTNNGHLIYAGYPIEQLAKMQPNFETTMFLLWHLRLPQETELTELQQQLTHNMVLPANYLALLKQICREPEAPMSQLRTAVSLLEIISPADLTAEAIQAKVLIVITAIIRLHRGQSILTPLAKADYATNLLYLVTGKRPQPRQQLIENQVLLVHADHEFNASTFTARVTASTATDTYSCLTAAIAALKGPLHGGANEKVGLMLEELTTNKRPPVLYLKEKLKQGEKIMGFGHRIYKKSDPREKLLKKYAKELAQQTNHLDWYQTSIEIERYMWAQKHLIPNVDFYSATIYHCLGFKADEFTLLFAASRCAGWLAHIKEQRQQATLIRPSSEYIGPRHLQMMTYEANQQAK</sequence>
<evidence type="ECO:0000256" key="5">
    <source>
        <dbReference type="PIRNR" id="PIRNR001369"/>
    </source>
</evidence>
<dbReference type="GO" id="GO:0005829">
    <property type="term" value="C:cytosol"/>
    <property type="evidence" value="ECO:0007669"/>
    <property type="project" value="TreeGrafter"/>
</dbReference>
<dbReference type="AlphaFoldDB" id="A0A192H3W4"/>